<dbReference type="Proteomes" id="UP000225379">
    <property type="component" value="Unassembled WGS sequence"/>
</dbReference>
<dbReference type="EMBL" id="PDKW01000042">
    <property type="protein sequence ID" value="PGH55636.1"/>
    <property type="molecule type" value="Genomic_DNA"/>
</dbReference>
<feature type="compositionally biased region" description="Low complexity" evidence="1">
    <location>
        <begin position="1"/>
        <end position="37"/>
    </location>
</feature>
<name>A0A2B8BA78_9PROT</name>
<comment type="caution">
    <text evidence="2">The sequence shown here is derived from an EMBL/GenBank/DDBJ whole genome shotgun (WGS) entry which is preliminary data.</text>
</comment>
<feature type="region of interest" description="Disordered" evidence="1">
    <location>
        <begin position="177"/>
        <end position="200"/>
    </location>
</feature>
<dbReference type="AlphaFoldDB" id="A0A2B8BA78"/>
<feature type="non-terminal residue" evidence="2">
    <location>
        <position position="1"/>
    </location>
</feature>
<evidence type="ECO:0000313" key="2">
    <source>
        <dbReference type="EMBL" id="PGH55636.1"/>
    </source>
</evidence>
<accession>A0A2B8BA78</accession>
<gene>
    <name evidence="2" type="ORF">CRT60_20375</name>
</gene>
<proteinExistence type="predicted"/>
<keyword evidence="3" id="KW-1185">Reference proteome</keyword>
<organism evidence="2 3">
    <name type="scientific">Azospirillum palustre</name>
    <dbReference type="NCBI Taxonomy" id="2044885"/>
    <lineage>
        <taxon>Bacteria</taxon>
        <taxon>Pseudomonadati</taxon>
        <taxon>Pseudomonadota</taxon>
        <taxon>Alphaproteobacteria</taxon>
        <taxon>Rhodospirillales</taxon>
        <taxon>Azospirillaceae</taxon>
        <taxon>Azospirillum</taxon>
    </lineage>
</organism>
<evidence type="ECO:0000313" key="3">
    <source>
        <dbReference type="Proteomes" id="UP000225379"/>
    </source>
</evidence>
<protein>
    <submittedName>
        <fullName evidence="2">Uncharacterized protein</fullName>
    </submittedName>
</protein>
<feature type="compositionally biased region" description="Low complexity" evidence="1">
    <location>
        <begin position="77"/>
        <end position="96"/>
    </location>
</feature>
<sequence length="200" mass="20050">ATTDSTASDTSTSDSSATDNAATGKTSDTTDTTTHQPPADPLVKVLADATGESTATVQGVLQQVRAVLHQEHLTDATSHTGTTGTGTSTGTTSTTTANDDAKTGTGDAPHWHDRLIAQHDGSTDAGTGQAAADGGSAIWQHFLNHYASGDSAVTGNADVVAAVDEFVDTVQSLHLAPGHGQMHGETHGHGTDGGPLDTAA</sequence>
<evidence type="ECO:0000256" key="1">
    <source>
        <dbReference type="SAM" id="MobiDB-lite"/>
    </source>
</evidence>
<feature type="region of interest" description="Disordered" evidence="1">
    <location>
        <begin position="1"/>
        <end position="39"/>
    </location>
</feature>
<reference evidence="3" key="1">
    <citation type="submission" date="2017-10" db="EMBL/GenBank/DDBJ databases">
        <authorList>
            <person name="Kravchenko I.K."/>
            <person name="Grouzdev D.S."/>
        </authorList>
    </citation>
    <scope>NUCLEOTIDE SEQUENCE [LARGE SCALE GENOMIC DNA]</scope>
    <source>
        <strain evidence="3">B2</strain>
    </source>
</reference>
<feature type="region of interest" description="Disordered" evidence="1">
    <location>
        <begin position="72"/>
        <end position="111"/>
    </location>
</feature>